<sequence>MHFIKARTQSDNETALVTVFCAVWHRQNNKLDLLKSHYINLRQQSVGVRIIYIFDNGDMPPEWLDADCYVFSQALSIYEAWSAAVALSNSLFVMNLNMDDRLATNAVELLVGAACASSAGMVGGEWLVCFDNSHLDEPFKAPILTASEFAPDWPPKPRERLRLGSGTGERGTFGPATLWSPKMVGKYYPSYFGDGSLIRSVGDALFWHVFQQKNLKTVRLPLLIGKYFSSPSDQAEFRANQDNELYQRYGLSNVSFADRILGGEVPQLAFQPAG</sequence>
<evidence type="ECO:0000313" key="2">
    <source>
        <dbReference type="Proteomes" id="UP000620262"/>
    </source>
</evidence>
<protein>
    <recommendedName>
        <fullName evidence="3">Glycosyltransferase family 2 protein</fullName>
    </recommendedName>
</protein>
<dbReference type="Proteomes" id="UP000620262">
    <property type="component" value="Unassembled WGS sequence"/>
</dbReference>
<dbReference type="RefSeq" id="WP_192728497.1">
    <property type="nucleotide sequence ID" value="NZ_BAAAVL010000001.1"/>
</dbReference>
<evidence type="ECO:0008006" key="3">
    <source>
        <dbReference type="Google" id="ProtNLM"/>
    </source>
</evidence>
<accession>A0ABR9INI5</accession>
<reference evidence="1 2" key="1">
    <citation type="submission" date="2020-10" db="EMBL/GenBank/DDBJ databases">
        <title>Sequencing the genomes of 1000 actinobacteria strains.</title>
        <authorList>
            <person name="Klenk H.-P."/>
        </authorList>
    </citation>
    <scope>NUCLEOTIDE SEQUENCE [LARGE SCALE GENOMIC DNA]</scope>
    <source>
        <strain evidence="1 2">DSM 7307</strain>
    </source>
</reference>
<gene>
    <name evidence="1" type="ORF">H4W29_001653</name>
</gene>
<dbReference type="InterPro" id="IPR029044">
    <property type="entry name" value="Nucleotide-diphossugar_trans"/>
</dbReference>
<dbReference type="SUPFAM" id="SSF53448">
    <property type="entry name" value="Nucleotide-diphospho-sugar transferases"/>
    <property type="match status" value="1"/>
</dbReference>
<proteinExistence type="predicted"/>
<keyword evidence="2" id="KW-1185">Reference proteome</keyword>
<comment type="caution">
    <text evidence="1">The sequence shown here is derived from an EMBL/GenBank/DDBJ whole genome shotgun (WGS) entry which is preliminary data.</text>
</comment>
<name>A0ABR9INI5_RHIVS</name>
<organism evidence="1 2">
    <name type="scientific">Rhizobium viscosum</name>
    <name type="common">Arthrobacter viscosus</name>
    <dbReference type="NCBI Taxonomy" id="1673"/>
    <lineage>
        <taxon>Bacteria</taxon>
        <taxon>Pseudomonadati</taxon>
        <taxon>Pseudomonadota</taxon>
        <taxon>Alphaproteobacteria</taxon>
        <taxon>Hyphomicrobiales</taxon>
        <taxon>Rhizobiaceae</taxon>
        <taxon>Rhizobium/Agrobacterium group</taxon>
        <taxon>Rhizobium</taxon>
    </lineage>
</organism>
<evidence type="ECO:0000313" key="1">
    <source>
        <dbReference type="EMBL" id="MBE1504472.1"/>
    </source>
</evidence>
<dbReference type="EMBL" id="JADBEC010000001">
    <property type="protein sequence ID" value="MBE1504472.1"/>
    <property type="molecule type" value="Genomic_DNA"/>
</dbReference>